<sequence precursor="true">MKTTKYLFFLSLIGLLFFCNGYVYATSLTTLKGTKWYLERMTEQDTSVSSKITSKLFKQGAQQISFDKNGKYDAQNLLGLDSLKGFFIETNHTLVLSNEAGNAYYWVFEFQDKTSDSLTVQFVNYSAKPSVINLTFKPMTKQLEEMVLSQNNKPKYADFKGDWEWNFDGKKVLIQLNQVGKEVLGTHCYGVDCQNNYSLSGTVEGDTATLQIKDRNTLEILGVGKLIRLSDGTLSWKLSKNEKGKIVTVEKIQLNQAKAIIEEKKL</sequence>
<protein>
    <submittedName>
        <fullName evidence="1">Uncharacterized protein</fullName>
    </submittedName>
</protein>
<dbReference type="Proteomes" id="UP000006054">
    <property type="component" value="Chromosome"/>
</dbReference>
<organism evidence="1 2">
    <name type="scientific">Bernardetia litoralis (strain ATCC 23117 / DSM 6794 / NBRC 15988 / NCIMB 1366 / Fx l1 / Sio-4)</name>
    <name type="common">Flexibacter litoralis</name>
    <dbReference type="NCBI Taxonomy" id="880071"/>
    <lineage>
        <taxon>Bacteria</taxon>
        <taxon>Pseudomonadati</taxon>
        <taxon>Bacteroidota</taxon>
        <taxon>Cytophagia</taxon>
        <taxon>Cytophagales</taxon>
        <taxon>Bernardetiaceae</taxon>
        <taxon>Bernardetia</taxon>
    </lineage>
</organism>
<proteinExistence type="predicted"/>
<reference evidence="2" key="1">
    <citation type="submission" date="2012-06" db="EMBL/GenBank/DDBJ databases">
        <title>The complete genome of Flexibacter litoralis DSM 6794.</title>
        <authorList>
            <person name="Lucas S."/>
            <person name="Copeland A."/>
            <person name="Lapidus A."/>
            <person name="Glavina del Rio T."/>
            <person name="Dalin E."/>
            <person name="Tice H."/>
            <person name="Bruce D."/>
            <person name="Goodwin L."/>
            <person name="Pitluck S."/>
            <person name="Peters L."/>
            <person name="Ovchinnikova G."/>
            <person name="Lu M."/>
            <person name="Kyrpides N."/>
            <person name="Mavromatis K."/>
            <person name="Ivanova N."/>
            <person name="Brettin T."/>
            <person name="Detter J.C."/>
            <person name="Han C."/>
            <person name="Larimer F."/>
            <person name="Land M."/>
            <person name="Hauser L."/>
            <person name="Markowitz V."/>
            <person name="Cheng J.-F."/>
            <person name="Hugenholtz P."/>
            <person name="Woyke T."/>
            <person name="Wu D."/>
            <person name="Spring S."/>
            <person name="Lang E."/>
            <person name="Kopitz M."/>
            <person name="Brambilla E."/>
            <person name="Klenk H.-P."/>
            <person name="Eisen J.A."/>
        </authorList>
    </citation>
    <scope>NUCLEOTIDE SEQUENCE [LARGE SCALE GENOMIC DNA]</scope>
    <source>
        <strain evidence="2">ATCC 23117 / DSM 6794 / NBRC 15988 / NCIMB 1366 / Sio-4</strain>
    </source>
</reference>
<dbReference type="RefSeq" id="WP_014796358.1">
    <property type="nucleotide sequence ID" value="NC_018018.1"/>
</dbReference>
<dbReference type="KEGG" id="fli:Fleli_0422"/>
<name>I4AG13_BERLS</name>
<dbReference type="AlphaFoldDB" id="I4AG13"/>
<evidence type="ECO:0000313" key="1">
    <source>
        <dbReference type="EMBL" id="AFM02898.1"/>
    </source>
</evidence>
<dbReference type="STRING" id="880071.Fleli_0422"/>
<dbReference type="EMBL" id="CP003345">
    <property type="protein sequence ID" value="AFM02898.1"/>
    <property type="molecule type" value="Genomic_DNA"/>
</dbReference>
<dbReference type="HOGENOM" id="CLU_1044896_0_0_10"/>
<gene>
    <name evidence="1" type="ordered locus">Fleli_0422</name>
</gene>
<evidence type="ECO:0000313" key="2">
    <source>
        <dbReference type="Proteomes" id="UP000006054"/>
    </source>
</evidence>
<keyword evidence="2" id="KW-1185">Reference proteome</keyword>
<accession>I4AG13</accession>